<dbReference type="Pfam" id="PF20616">
    <property type="entry name" value="Caps_syn_GfcC_N"/>
    <property type="match status" value="1"/>
</dbReference>
<evidence type="ECO:0000313" key="5">
    <source>
        <dbReference type="Proteomes" id="UP001056255"/>
    </source>
</evidence>
<accession>A0ABY4WWK4</accession>
<dbReference type="Gene3D" id="3.10.560.10">
    <property type="entry name" value="Outer membrane lipoprotein wza domain like"/>
    <property type="match status" value="1"/>
</dbReference>
<proteinExistence type="predicted"/>
<dbReference type="Pfam" id="PF06251">
    <property type="entry name" value="Caps_syn_GfcC_C"/>
    <property type="match status" value="1"/>
</dbReference>
<dbReference type="RefSeq" id="WP_251878125.1">
    <property type="nucleotide sequence ID" value="NZ_CP082275.1"/>
</dbReference>
<evidence type="ECO:0000313" key="4">
    <source>
        <dbReference type="EMBL" id="USH03276.1"/>
    </source>
</evidence>
<organism evidence="4 5">
    <name type="scientific">Grimontia kaedaensis</name>
    <dbReference type="NCBI Taxonomy" id="2872157"/>
    <lineage>
        <taxon>Bacteria</taxon>
        <taxon>Pseudomonadati</taxon>
        <taxon>Pseudomonadota</taxon>
        <taxon>Gammaproteobacteria</taxon>
        <taxon>Vibrionales</taxon>
        <taxon>Vibrionaceae</taxon>
        <taxon>Grimontia</taxon>
    </lineage>
</organism>
<sequence length="268" mass="29444">MKAYFSSIRWCIVLALLAVSTVAHTAEQTLLTVKTAADDKRVYHVTFDGAPRVSQVVSQGATVVRANANHILAHNTDTIFWQGAGLFDKANSADLNTLKARIENQLDTLKGKWKDDAEKLGAVSTLSNFLTSSTFASRISVTLDEDFYLAGSKVNPLVRGDLMLLLPRRPNNVWIIGAVTKTTDADFSPVYIAHDYLGTADTLNTFGISEVFVVQPNGELETHPVAYWNEVPKNVAPGAVIFVPFQGLPSEFSSLNRDIPRLLQHRVM</sequence>
<protein>
    <submittedName>
        <fullName evidence="4">Capsule biosynthesis GfcC family protein</fullName>
    </submittedName>
</protein>
<feature type="signal peptide" evidence="1">
    <location>
        <begin position="1"/>
        <end position="25"/>
    </location>
</feature>
<keyword evidence="5" id="KW-1185">Reference proteome</keyword>
<feature type="domain" description="Capsule biosynthesis GfcC-like C-terminal" evidence="2">
    <location>
        <begin position="192"/>
        <end position="267"/>
    </location>
</feature>
<evidence type="ECO:0000256" key="1">
    <source>
        <dbReference type="SAM" id="SignalP"/>
    </source>
</evidence>
<dbReference type="InterPro" id="IPR046459">
    <property type="entry name" value="Caps_syn_GfcC_N"/>
</dbReference>
<dbReference type="Proteomes" id="UP001056255">
    <property type="component" value="Chromosome I"/>
</dbReference>
<feature type="chain" id="PRO_5046288962" evidence="1">
    <location>
        <begin position="26"/>
        <end position="268"/>
    </location>
</feature>
<name>A0ABY4WWK4_9GAMM</name>
<gene>
    <name evidence="4" type="ORF">K6Q96_04470</name>
</gene>
<dbReference type="EMBL" id="CP082275">
    <property type="protein sequence ID" value="USH03276.1"/>
    <property type="molecule type" value="Genomic_DNA"/>
</dbReference>
<evidence type="ECO:0000259" key="3">
    <source>
        <dbReference type="Pfam" id="PF20616"/>
    </source>
</evidence>
<reference evidence="4" key="1">
    <citation type="submission" date="2021-08" db="EMBL/GenBank/DDBJ databases">
        <authorList>
            <person name="Sakaguchi M."/>
            <person name="Kikuchi T."/>
            <person name="Urbanczyk H."/>
        </authorList>
    </citation>
    <scope>NUCLEOTIDE SEQUENCE</scope>
    <source>
        <strain evidence="4">020920N</strain>
    </source>
</reference>
<evidence type="ECO:0000259" key="2">
    <source>
        <dbReference type="Pfam" id="PF06251"/>
    </source>
</evidence>
<dbReference type="InterPro" id="IPR010425">
    <property type="entry name" value="Caps_synth_GfcC-like_C"/>
</dbReference>
<keyword evidence="1" id="KW-0732">Signal</keyword>
<feature type="domain" description="Capsule biosynthesis GfcC-like N-terminal" evidence="3">
    <location>
        <begin position="75"/>
        <end position="166"/>
    </location>
</feature>